<keyword evidence="3 7" id="KW-0862">Zinc</keyword>
<protein>
    <submittedName>
        <fullName evidence="9">Transcriptional repressor</fullName>
    </submittedName>
</protein>
<dbReference type="Gene3D" id="3.30.1490.190">
    <property type="match status" value="1"/>
</dbReference>
<dbReference type="PANTHER" id="PTHR33202">
    <property type="entry name" value="ZINC UPTAKE REGULATION PROTEIN"/>
    <property type="match status" value="1"/>
</dbReference>
<dbReference type="InterPro" id="IPR036390">
    <property type="entry name" value="WH_DNA-bd_sf"/>
</dbReference>
<gene>
    <name evidence="9" type="ORF">ENO08_01930</name>
</gene>
<dbReference type="Proteomes" id="UP000886069">
    <property type="component" value="Unassembled WGS sequence"/>
</dbReference>
<comment type="cofactor">
    <cofactor evidence="7">
        <name>Zn(2+)</name>
        <dbReference type="ChEBI" id="CHEBI:29105"/>
    </cofactor>
    <text evidence="7">Binds 1 zinc ion per subunit.</text>
</comment>
<feature type="binding site" evidence="7">
    <location>
        <position position="94"/>
    </location>
    <ligand>
        <name>Zn(2+)</name>
        <dbReference type="ChEBI" id="CHEBI:29105"/>
    </ligand>
</feature>
<dbReference type="InterPro" id="IPR043135">
    <property type="entry name" value="Fur_C"/>
</dbReference>
<reference evidence="9" key="1">
    <citation type="journal article" date="2020" name="mSystems">
        <title>Genome- and Community-Level Interaction Insights into Carbon Utilization and Element Cycling Functions of Hydrothermarchaeota in Hydrothermal Sediment.</title>
        <authorList>
            <person name="Zhou Z."/>
            <person name="Liu Y."/>
            <person name="Xu W."/>
            <person name="Pan J."/>
            <person name="Luo Z.H."/>
            <person name="Li M."/>
        </authorList>
    </citation>
    <scope>NUCLEOTIDE SEQUENCE [LARGE SCALE GENOMIC DNA]</scope>
    <source>
        <strain evidence="9">SpSt-1233</strain>
    </source>
</reference>
<feature type="binding site" evidence="8">
    <location>
        <position position="109"/>
    </location>
    <ligand>
        <name>Fe cation</name>
        <dbReference type="ChEBI" id="CHEBI:24875"/>
    </ligand>
</feature>
<proteinExistence type="inferred from homology"/>
<evidence type="ECO:0000256" key="5">
    <source>
        <dbReference type="ARBA" id="ARBA00023125"/>
    </source>
</evidence>
<feature type="binding site" evidence="7">
    <location>
        <position position="134"/>
    </location>
    <ligand>
        <name>Zn(2+)</name>
        <dbReference type="ChEBI" id="CHEBI:29105"/>
    </ligand>
</feature>
<keyword evidence="4" id="KW-0805">Transcription regulation</keyword>
<dbReference type="InterPro" id="IPR002481">
    <property type="entry name" value="FUR"/>
</dbReference>
<comment type="similarity">
    <text evidence="1">Belongs to the Fur family.</text>
</comment>
<keyword evidence="2" id="KW-0678">Repressor</keyword>
<evidence type="ECO:0000256" key="7">
    <source>
        <dbReference type="PIRSR" id="PIRSR602481-1"/>
    </source>
</evidence>
<evidence type="ECO:0000256" key="2">
    <source>
        <dbReference type="ARBA" id="ARBA00022491"/>
    </source>
</evidence>
<organism evidence="9">
    <name type="scientific">Eiseniibacteriota bacterium</name>
    <dbReference type="NCBI Taxonomy" id="2212470"/>
    <lineage>
        <taxon>Bacteria</taxon>
        <taxon>Candidatus Eiseniibacteriota</taxon>
    </lineage>
</organism>
<keyword evidence="7" id="KW-0479">Metal-binding</keyword>
<dbReference type="PANTHER" id="PTHR33202:SF7">
    <property type="entry name" value="FERRIC UPTAKE REGULATION PROTEIN"/>
    <property type="match status" value="1"/>
</dbReference>
<keyword evidence="6" id="KW-0804">Transcription</keyword>
<dbReference type="Gene3D" id="1.10.10.10">
    <property type="entry name" value="Winged helix-like DNA-binding domain superfamily/Winged helix DNA-binding domain"/>
    <property type="match status" value="1"/>
</dbReference>
<dbReference type="Pfam" id="PF01475">
    <property type="entry name" value="FUR"/>
    <property type="match status" value="1"/>
</dbReference>
<dbReference type="AlphaFoldDB" id="A0A7V2F3R7"/>
<evidence type="ECO:0000256" key="3">
    <source>
        <dbReference type="ARBA" id="ARBA00022833"/>
    </source>
</evidence>
<evidence type="ECO:0000256" key="8">
    <source>
        <dbReference type="PIRSR" id="PIRSR602481-2"/>
    </source>
</evidence>
<dbReference type="InterPro" id="IPR036388">
    <property type="entry name" value="WH-like_DNA-bd_sf"/>
</dbReference>
<sequence length="138" mass="15668">MDSFEHTIQTLRGKGFKLTPQRFAVIKYMIGNTNHPSALTIHKDLKKRYPSLSFSTVYNTLNVLEEIGEVTPIYIFSEHVNYDPSVEPHMHFLCTKCNRIHDIFPGDIEGVRLPAGEVAGHLIISSQVILRGICKDCR</sequence>
<dbReference type="GO" id="GO:0003700">
    <property type="term" value="F:DNA-binding transcription factor activity"/>
    <property type="evidence" value="ECO:0007669"/>
    <property type="project" value="InterPro"/>
</dbReference>
<name>A0A7V2F3R7_UNCEI</name>
<accession>A0A7V2F3R7</accession>
<dbReference type="SUPFAM" id="SSF46785">
    <property type="entry name" value="Winged helix' DNA-binding domain"/>
    <property type="match status" value="1"/>
</dbReference>
<feature type="binding site" evidence="7">
    <location>
        <position position="97"/>
    </location>
    <ligand>
        <name>Zn(2+)</name>
        <dbReference type="ChEBI" id="CHEBI:29105"/>
    </ligand>
</feature>
<feature type="binding site" evidence="7">
    <location>
        <position position="137"/>
    </location>
    <ligand>
        <name>Zn(2+)</name>
        <dbReference type="ChEBI" id="CHEBI:29105"/>
    </ligand>
</feature>
<comment type="caution">
    <text evidence="9">The sequence shown here is derived from an EMBL/GenBank/DDBJ whole genome shotgun (WGS) entry which is preliminary data.</text>
</comment>
<dbReference type="GO" id="GO:0000976">
    <property type="term" value="F:transcription cis-regulatory region binding"/>
    <property type="evidence" value="ECO:0007669"/>
    <property type="project" value="TreeGrafter"/>
</dbReference>
<dbReference type="GO" id="GO:0008270">
    <property type="term" value="F:zinc ion binding"/>
    <property type="evidence" value="ECO:0007669"/>
    <property type="project" value="TreeGrafter"/>
</dbReference>
<keyword evidence="8" id="KW-0408">Iron</keyword>
<dbReference type="GO" id="GO:0045892">
    <property type="term" value="P:negative regulation of DNA-templated transcription"/>
    <property type="evidence" value="ECO:0007669"/>
    <property type="project" value="TreeGrafter"/>
</dbReference>
<evidence type="ECO:0000256" key="4">
    <source>
        <dbReference type="ARBA" id="ARBA00023015"/>
    </source>
</evidence>
<evidence type="ECO:0000313" key="9">
    <source>
        <dbReference type="EMBL" id="HER43201.1"/>
    </source>
</evidence>
<evidence type="ECO:0000256" key="6">
    <source>
        <dbReference type="ARBA" id="ARBA00023163"/>
    </source>
</evidence>
<dbReference type="GO" id="GO:1900376">
    <property type="term" value="P:regulation of secondary metabolite biosynthetic process"/>
    <property type="evidence" value="ECO:0007669"/>
    <property type="project" value="TreeGrafter"/>
</dbReference>
<keyword evidence="5" id="KW-0238">DNA-binding</keyword>
<dbReference type="EMBL" id="DSEC01000136">
    <property type="protein sequence ID" value="HER43201.1"/>
    <property type="molecule type" value="Genomic_DNA"/>
</dbReference>
<comment type="cofactor">
    <cofactor evidence="8">
        <name>Mn(2+)</name>
        <dbReference type="ChEBI" id="CHEBI:29035"/>
    </cofactor>
    <cofactor evidence="8">
        <name>Fe(2+)</name>
        <dbReference type="ChEBI" id="CHEBI:29033"/>
    </cofactor>
    <text evidence="8">Binds 1 Mn(2+) or Fe(2+) ion per subunit.</text>
</comment>
<evidence type="ECO:0000256" key="1">
    <source>
        <dbReference type="ARBA" id="ARBA00007957"/>
    </source>
</evidence>
<dbReference type="CDD" id="cd07153">
    <property type="entry name" value="Fur_like"/>
    <property type="match status" value="1"/>
</dbReference>